<accession>A0ABR5SAN8</accession>
<proteinExistence type="predicted"/>
<dbReference type="SUPFAM" id="SSF53955">
    <property type="entry name" value="Lysozyme-like"/>
    <property type="match status" value="1"/>
</dbReference>
<dbReference type="InterPro" id="IPR023346">
    <property type="entry name" value="Lysozyme-like_dom_sf"/>
</dbReference>
<dbReference type="Proteomes" id="UP000060487">
    <property type="component" value="Unassembled WGS sequence"/>
</dbReference>
<organism evidence="2 3">
    <name type="scientific">Candidatus Magnetominusculus xianensis</name>
    <dbReference type="NCBI Taxonomy" id="1748249"/>
    <lineage>
        <taxon>Bacteria</taxon>
        <taxon>Pseudomonadati</taxon>
        <taxon>Nitrospirota</taxon>
        <taxon>Nitrospiria</taxon>
        <taxon>Nitrospirales</taxon>
        <taxon>Nitrospiraceae</taxon>
        <taxon>Candidatus Magnetominusculus</taxon>
    </lineage>
</organism>
<dbReference type="Pfam" id="PF05838">
    <property type="entry name" value="Glyco_hydro_108"/>
    <property type="match status" value="1"/>
</dbReference>
<comment type="caution">
    <text evidence="2">The sequence shown here is derived from an EMBL/GenBank/DDBJ whole genome shotgun (WGS) entry which is preliminary data.</text>
</comment>
<dbReference type="CDD" id="cd13926">
    <property type="entry name" value="N-acetylmuramidase_GH108"/>
    <property type="match status" value="1"/>
</dbReference>
<evidence type="ECO:0000313" key="3">
    <source>
        <dbReference type="Proteomes" id="UP000060487"/>
    </source>
</evidence>
<dbReference type="Gene3D" id="1.20.141.10">
    <property type="entry name" value="Chitosanase, subunit A, domain 1"/>
    <property type="match status" value="1"/>
</dbReference>
<dbReference type="InterPro" id="IPR008565">
    <property type="entry name" value="TtsA-like_GH18_dom"/>
</dbReference>
<feature type="domain" description="TtsA-like Glycoside hydrolase family 108" evidence="1">
    <location>
        <begin position="25"/>
        <end position="100"/>
    </location>
</feature>
<name>A0ABR5SAN8_9BACT</name>
<dbReference type="EMBL" id="LNQR01000150">
    <property type="protein sequence ID" value="KWT73781.1"/>
    <property type="molecule type" value="Genomic_DNA"/>
</dbReference>
<sequence length="169" mass="19589">MIRDRKYGKEVCDSVYDKNFEKSIAFVLEVEGGYVNNSNDPGGETKYGISKRSYPYLAIKDLTVDAAKKIYYEDYWLAAQCKHLKWPLCLVHFDAAVNIGVGEAKRWLKVLNQAVDTTDIVSKYIEMRRRYYTSLANSIRTYTKFLKGWLNRLDRLKKYIETNAEGTNG</sequence>
<keyword evidence="3" id="KW-1185">Reference proteome</keyword>
<evidence type="ECO:0000313" key="2">
    <source>
        <dbReference type="EMBL" id="KWT73781.1"/>
    </source>
</evidence>
<protein>
    <submittedName>
        <fullName evidence="2">Peptidoglycan-binding protein</fullName>
    </submittedName>
</protein>
<dbReference type="RefSeq" id="WP_085053943.1">
    <property type="nucleotide sequence ID" value="NZ_LNQR01000150.1"/>
</dbReference>
<reference evidence="2 3" key="1">
    <citation type="submission" date="2015-11" db="EMBL/GenBank/DDBJ databases">
        <authorList>
            <person name="Lin W."/>
        </authorList>
    </citation>
    <scope>NUCLEOTIDE SEQUENCE [LARGE SCALE GENOMIC DNA]</scope>
    <source>
        <strain evidence="2 3">HCH-1</strain>
    </source>
</reference>
<gene>
    <name evidence="2" type="ORF">ASN18_3363</name>
</gene>
<evidence type="ECO:0000259" key="1">
    <source>
        <dbReference type="Pfam" id="PF05838"/>
    </source>
</evidence>